<organism evidence="2 3">
    <name type="scientific">Channa striata</name>
    <name type="common">Snakehead murrel</name>
    <name type="synonym">Ophicephalus striatus</name>
    <dbReference type="NCBI Taxonomy" id="64152"/>
    <lineage>
        <taxon>Eukaryota</taxon>
        <taxon>Metazoa</taxon>
        <taxon>Chordata</taxon>
        <taxon>Craniata</taxon>
        <taxon>Vertebrata</taxon>
        <taxon>Euteleostomi</taxon>
        <taxon>Actinopterygii</taxon>
        <taxon>Neopterygii</taxon>
        <taxon>Teleostei</taxon>
        <taxon>Neoteleostei</taxon>
        <taxon>Acanthomorphata</taxon>
        <taxon>Anabantaria</taxon>
        <taxon>Anabantiformes</taxon>
        <taxon>Channoidei</taxon>
        <taxon>Channidae</taxon>
        <taxon>Channa</taxon>
    </lineage>
</organism>
<name>A0AA88NQF2_CHASR</name>
<dbReference type="Proteomes" id="UP001187415">
    <property type="component" value="Unassembled WGS sequence"/>
</dbReference>
<sequence>MKGGSGEEKEITRGGDDYSHITPSKIIQPSSASFPEVIAQFYVSLTAQSLQGTRTARSEHKYYRKEGACH</sequence>
<gene>
    <name evidence="2" type="ORF">Q5P01_001159</name>
</gene>
<evidence type="ECO:0000313" key="2">
    <source>
        <dbReference type="EMBL" id="KAK2861626.1"/>
    </source>
</evidence>
<feature type="compositionally biased region" description="Basic and acidic residues" evidence="1">
    <location>
        <begin position="1"/>
        <end position="19"/>
    </location>
</feature>
<feature type="region of interest" description="Disordered" evidence="1">
    <location>
        <begin position="1"/>
        <end position="24"/>
    </location>
</feature>
<keyword evidence="3" id="KW-1185">Reference proteome</keyword>
<reference evidence="2" key="1">
    <citation type="submission" date="2023-07" db="EMBL/GenBank/DDBJ databases">
        <title>Chromosome-level Genome Assembly of Striped Snakehead (Channa striata).</title>
        <authorList>
            <person name="Liu H."/>
        </authorList>
    </citation>
    <scope>NUCLEOTIDE SEQUENCE</scope>
    <source>
        <strain evidence="2">Gz</strain>
        <tissue evidence="2">Muscle</tissue>
    </source>
</reference>
<dbReference type="EMBL" id="JAUPFM010000001">
    <property type="protein sequence ID" value="KAK2861626.1"/>
    <property type="molecule type" value="Genomic_DNA"/>
</dbReference>
<protein>
    <submittedName>
        <fullName evidence="2">Uncharacterized protein</fullName>
    </submittedName>
</protein>
<evidence type="ECO:0000256" key="1">
    <source>
        <dbReference type="SAM" id="MobiDB-lite"/>
    </source>
</evidence>
<accession>A0AA88NQF2</accession>
<dbReference type="AlphaFoldDB" id="A0AA88NQF2"/>
<proteinExistence type="predicted"/>
<comment type="caution">
    <text evidence="2">The sequence shown here is derived from an EMBL/GenBank/DDBJ whole genome shotgun (WGS) entry which is preliminary data.</text>
</comment>
<evidence type="ECO:0000313" key="3">
    <source>
        <dbReference type="Proteomes" id="UP001187415"/>
    </source>
</evidence>